<name>A0A8E2AJP7_9APHY</name>
<proteinExistence type="predicted"/>
<sequence length="179" mass="18750">MRAVGGSRSCNLVSGAEPSSGPFQPGRETGRDILPSPDLAISTIAQLPRAARPLNTSKRKYPSTSPPSSAVPSSSPARHDRRKQLSYFSASTSSTASAPPVTNEHVPLTMPPSAGSSTNTLNTGTEEDVEQRPKGQPYPDRMDGAVVDITGSDAYATSLLVSLPVSLPASTEDSDRKIM</sequence>
<dbReference type="EMBL" id="KV722983">
    <property type="protein sequence ID" value="OCH83570.1"/>
    <property type="molecule type" value="Genomic_DNA"/>
</dbReference>
<evidence type="ECO:0000313" key="2">
    <source>
        <dbReference type="EMBL" id="OCH83570.1"/>
    </source>
</evidence>
<evidence type="ECO:0000313" key="3">
    <source>
        <dbReference type="Proteomes" id="UP000250043"/>
    </source>
</evidence>
<evidence type="ECO:0000256" key="1">
    <source>
        <dbReference type="SAM" id="MobiDB-lite"/>
    </source>
</evidence>
<feature type="region of interest" description="Disordered" evidence="1">
    <location>
        <begin position="1"/>
        <end position="144"/>
    </location>
</feature>
<feature type="compositionally biased region" description="Polar residues" evidence="1">
    <location>
        <begin position="114"/>
        <end position="124"/>
    </location>
</feature>
<feature type="compositionally biased region" description="Low complexity" evidence="1">
    <location>
        <begin position="62"/>
        <end position="76"/>
    </location>
</feature>
<accession>A0A8E2AJP7</accession>
<feature type="compositionally biased region" description="Low complexity" evidence="1">
    <location>
        <begin position="89"/>
        <end position="98"/>
    </location>
</feature>
<organism evidence="2 3">
    <name type="scientific">Obba rivulosa</name>
    <dbReference type="NCBI Taxonomy" id="1052685"/>
    <lineage>
        <taxon>Eukaryota</taxon>
        <taxon>Fungi</taxon>
        <taxon>Dikarya</taxon>
        <taxon>Basidiomycota</taxon>
        <taxon>Agaricomycotina</taxon>
        <taxon>Agaricomycetes</taxon>
        <taxon>Polyporales</taxon>
        <taxon>Gelatoporiaceae</taxon>
        <taxon>Obba</taxon>
    </lineage>
</organism>
<dbReference type="AlphaFoldDB" id="A0A8E2AJP7"/>
<reference evidence="2 3" key="1">
    <citation type="submission" date="2016-07" db="EMBL/GenBank/DDBJ databases">
        <title>Draft genome of the white-rot fungus Obba rivulosa 3A-2.</title>
        <authorList>
            <consortium name="DOE Joint Genome Institute"/>
            <person name="Miettinen O."/>
            <person name="Riley R."/>
            <person name="Acob R."/>
            <person name="Barry K."/>
            <person name="Cullen D."/>
            <person name="De Vries R."/>
            <person name="Hainaut M."/>
            <person name="Hatakka A."/>
            <person name="Henrissat B."/>
            <person name="Hilden K."/>
            <person name="Kuo R."/>
            <person name="Labutti K."/>
            <person name="Lipzen A."/>
            <person name="Makela M.R."/>
            <person name="Sandor L."/>
            <person name="Spatafora J.W."/>
            <person name="Grigoriev I.V."/>
            <person name="Hibbett D.S."/>
        </authorList>
    </citation>
    <scope>NUCLEOTIDE SEQUENCE [LARGE SCALE GENOMIC DNA]</scope>
    <source>
        <strain evidence="2 3">3A-2</strain>
    </source>
</reference>
<protein>
    <submittedName>
        <fullName evidence="2">Uncharacterized protein</fullName>
    </submittedName>
</protein>
<gene>
    <name evidence="2" type="ORF">OBBRIDRAFT_808908</name>
</gene>
<keyword evidence="3" id="KW-1185">Reference proteome</keyword>
<dbReference type="Proteomes" id="UP000250043">
    <property type="component" value="Unassembled WGS sequence"/>
</dbReference>